<evidence type="ECO:0000313" key="9">
    <source>
        <dbReference type="Proteomes" id="UP000735302"/>
    </source>
</evidence>
<dbReference type="EMBL" id="BLXT01003032">
    <property type="protein sequence ID" value="GFO00133.1"/>
    <property type="molecule type" value="Genomic_DNA"/>
</dbReference>
<protein>
    <submittedName>
        <fullName evidence="8">Solute carrier family 22 member 21</fullName>
    </submittedName>
</protein>
<keyword evidence="3 6" id="KW-1133">Transmembrane helix</keyword>
<comment type="caution">
    <text evidence="8">The sequence shown here is derived from an EMBL/GenBank/DDBJ whole genome shotgun (WGS) entry which is preliminary data.</text>
</comment>
<dbReference type="PROSITE" id="PS00217">
    <property type="entry name" value="SUGAR_TRANSPORT_2"/>
    <property type="match status" value="1"/>
</dbReference>
<feature type="transmembrane region" description="Helical" evidence="6">
    <location>
        <begin position="489"/>
        <end position="511"/>
    </location>
</feature>
<evidence type="ECO:0000256" key="2">
    <source>
        <dbReference type="ARBA" id="ARBA00022692"/>
    </source>
</evidence>
<accession>A0AAV4A0E2</accession>
<name>A0AAV4A0E2_9GAST</name>
<reference evidence="8 9" key="1">
    <citation type="journal article" date="2021" name="Elife">
        <title>Chloroplast acquisition without the gene transfer in kleptoplastic sea slugs, Plakobranchus ocellatus.</title>
        <authorList>
            <person name="Maeda T."/>
            <person name="Takahashi S."/>
            <person name="Yoshida T."/>
            <person name="Shimamura S."/>
            <person name="Takaki Y."/>
            <person name="Nagai Y."/>
            <person name="Toyoda A."/>
            <person name="Suzuki Y."/>
            <person name="Arimoto A."/>
            <person name="Ishii H."/>
            <person name="Satoh N."/>
            <person name="Nishiyama T."/>
            <person name="Hasebe M."/>
            <person name="Maruyama T."/>
            <person name="Minagawa J."/>
            <person name="Obokata J."/>
            <person name="Shigenobu S."/>
        </authorList>
    </citation>
    <scope>NUCLEOTIDE SEQUENCE [LARGE SCALE GENOMIC DNA]</scope>
</reference>
<organism evidence="8 9">
    <name type="scientific">Plakobranchus ocellatus</name>
    <dbReference type="NCBI Taxonomy" id="259542"/>
    <lineage>
        <taxon>Eukaryota</taxon>
        <taxon>Metazoa</taxon>
        <taxon>Spiralia</taxon>
        <taxon>Lophotrochozoa</taxon>
        <taxon>Mollusca</taxon>
        <taxon>Gastropoda</taxon>
        <taxon>Heterobranchia</taxon>
        <taxon>Euthyneura</taxon>
        <taxon>Panpulmonata</taxon>
        <taxon>Sacoglossa</taxon>
        <taxon>Placobranchoidea</taxon>
        <taxon>Plakobranchidae</taxon>
        <taxon>Plakobranchus</taxon>
    </lineage>
</organism>
<comment type="subcellular location">
    <subcellularLocation>
        <location evidence="1">Membrane</location>
        <topology evidence="1">Multi-pass membrane protein</topology>
    </subcellularLocation>
</comment>
<feature type="transmembrane region" description="Helical" evidence="6">
    <location>
        <begin position="21"/>
        <end position="42"/>
    </location>
</feature>
<evidence type="ECO:0000256" key="1">
    <source>
        <dbReference type="ARBA" id="ARBA00004141"/>
    </source>
</evidence>
<keyword evidence="4 6" id="KW-0472">Membrane</keyword>
<feature type="transmembrane region" description="Helical" evidence="6">
    <location>
        <begin position="329"/>
        <end position="347"/>
    </location>
</feature>
<dbReference type="GO" id="GO:0016020">
    <property type="term" value="C:membrane"/>
    <property type="evidence" value="ECO:0007669"/>
    <property type="project" value="UniProtKB-SubCell"/>
</dbReference>
<feature type="transmembrane region" description="Helical" evidence="6">
    <location>
        <begin position="241"/>
        <end position="259"/>
    </location>
</feature>
<dbReference type="AlphaFoldDB" id="A0AAV4A0E2"/>
<evidence type="ECO:0000313" key="8">
    <source>
        <dbReference type="EMBL" id="GFO00133.1"/>
    </source>
</evidence>
<evidence type="ECO:0000256" key="5">
    <source>
        <dbReference type="SAM" id="MobiDB-lite"/>
    </source>
</evidence>
<dbReference type="Pfam" id="PF00083">
    <property type="entry name" value="Sugar_tr"/>
    <property type="match status" value="1"/>
</dbReference>
<dbReference type="InterPro" id="IPR036259">
    <property type="entry name" value="MFS_trans_sf"/>
</dbReference>
<dbReference type="Proteomes" id="UP000735302">
    <property type="component" value="Unassembled WGS sequence"/>
</dbReference>
<feature type="transmembrane region" description="Helical" evidence="6">
    <location>
        <begin position="463"/>
        <end position="483"/>
    </location>
</feature>
<feature type="transmembrane region" description="Helical" evidence="6">
    <location>
        <begin position="214"/>
        <end position="235"/>
    </location>
</feature>
<keyword evidence="2 6" id="KW-0812">Transmembrane</keyword>
<feature type="transmembrane region" description="Helical" evidence="6">
    <location>
        <begin position="430"/>
        <end position="451"/>
    </location>
</feature>
<evidence type="ECO:0000256" key="6">
    <source>
        <dbReference type="SAM" id="Phobius"/>
    </source>
</evidence>
<keyword evidence="9" id="KW-1185">Reference proteome</keyword>
<dbReference type="InterPro" id="IPR005828">
    <property type="entry name" value="MFS_sugar_transport-like"/>
</dbReference>
<feature type="domain" description="Major facilitator superfamily (MFS) profile" evidence="7">
    <location>
        <begin position="79"/>
        <end position="515"/>
    </location>
</feature>
<proteinExistence type="predicted"/>
<feature type="transmembrane region" description="Helical" evidence="6">
    <location>
        <begin position="359"/>
        <end position="383"/>
    </location>
</feature>
<dbReference type="Gene3D" id="1.20.1250.20">
    <property type="entry name" value="MFS general substrate transporter like domains"/>
    <property type="match status" value="1"/>
</dbReference>
<dbReference type="PANTHER" id="PTHR24064">
    <property type="entry name" value="SOLUTE CARRIER FAMILY 22 MEMBER"/>
    <property type="match status" value="1"/>
</dbReference>
<feature type="transmembrane region" description="Helical" evidence="6">
    <location>
        <begin position="125"/>
        <end position="144"/>
    </location>
</feature>
<feature type="compositionally biased region" description="Basic and acidic residues" evidence="5">
    <location>
        <begin position="591"/>
        <end position="604"/>
    </location>
</feature>
<evidence type="ECO:0000259" key="7">
    <source>
        <dbReference type="PROSITE" id="PS50850"/>
    </source>
</evidence>
<dbReference type="PROSITE" id="PS50850">
    <property type="entry name" value="MFS"/>
    <property type="match status" value="1"/>
</dbReference>
<feature type="transmembrane region" description="Helical" evidence="6">
    <location>
        <begin position="390"/>
        <end position="410"/>
    </location>
</feature>
<dbReference type="InterPro" id="IPR005829">
    <property type="entry name" value="Sugar_transporter_CS"/>
</dbReference>
<dbReference type="GO" id="GO:0022857">
    <property type="term" value="F:transmembrane transporter activity"/>
    <property type="evidence" value="ECO:0007669"/>
    <property type="project" value="InterPro"/>
</dbReference>
<feature type="region of interest" description="Disordered" evidence="5">
    <location>
        <begin position="569"/>
        <end position="629"/>
    </location>
</feature>
<feature type="transmembrane region" description="Helical" evidence="6">
    <location>
        <begin position="156"/>
        <end position="174"/>
    </location>
</feature>
<dbReference type="InterPro" id="IPR020846">
    <property type="entry name" value="MFS_dom"/>
</dbReference>
<dbReference type="SUPFAM" id="SSF103473">
    <property type="entry name" value="MFS general substrate transporter"/>
    <property type="match status" value="1"/>
</dbReference>
<evidence type="ECO:0000256" key="3">
    <source>
        <dbReference type="ARBA" id="ARBA00022989"/>
    </source>
</evidence>
<sequence>MATTLDDLIGQLGSCGPFQSILTVAIQSAVVVSVWGIMMMAFGGYNPGWVCEDGDLHLHWNVSSSDSAADRGLTSDDNQNFSTRIQSSPNATDKCLLFSKCQNVSFLPGSSTIVSEWGLVCDDEWTPSIIFTVQMVGVLMGAYIAGHLGDCVGRRASLYSMVALSAVANLLAIFSPSWEIFATFRFFIGAAAGGILTTYYTIPMEFMGQFWRGLVGSIPMWNIGAALFSVAVLILRDWRQIHLLTAAISLLVFLPVIWVPESLRWLVVHGSDEKARAVAYKIARVNGRPRPKLEVLQEVTETERIKAELEISHHYSYIDLFRDQKVRKVTLIMGFLWISMAFIYYGISFSVQALSGDFYINFLIFSVMEIPGMAFVIPALTFLGRRKGSIAHFLGVAIASFAVVPVMLLLESDQENDEIAQEATFKGKLLMGLTLVAKMLVIGTWAVITVFCGELFPTVVRNLGFGFLNAAARIGGMIGPVLFPRDPDLLHIVLVGMGILALICSGLLLALPETKGVSLTDVISSENVKVKKFAETDDGGAGGSVEENSKHDGSEVFLPLKTMGDIPDASPKRGDLRLLGPPSGQGADGGARTRDGRVLADLRADSLTTTELPTPHCDNTYRVNKRRVS</sequence>
<evidence type="ECO:0000256" key="4">
    <source>
        <dbReference type="ARBA" id="ARBA00023136"/>
    </source>
</evidence>
<feature type="transmembrane region" description="Helical" evidence="6">
    <location>
        <begin position="180"/>
        <end position="202"/>
    </location>
</feature>
<gene>
    <name evidence="8" type="ORF">PoB_002663800</name>
</gene>